<keyword evidence="1" id="KW-0472">Membrane</keyword>
<keyword evidence="1" id="KW-1133">Transmembrane helix</keyword>
<dbReference type="EMBL" id="JBBXMP010000144">
    <property type="protein sequence ID" value="KAL0061211.1"/>
    <property type="molecule type" value="Genomic_DNA"/>
</dbReference>
<keyword evidence="3" id="KW-1185">Reference proteome</keyword>
<evidence type="ECO:0000256" key="1">
    <source>
        <dbReference type="SAM" id="Phobius"/>
    </source>
</evidence>
<evidence type="ECO:0000313" key="2">
    <source>
        <dbReference type="EMBL" id="KAL0061211.1"/>
    </source>
</evidence>
<sequence>SSIMFAMTVYKCGGSVFSSTASRAPLSSLFMRNGIFWFLAVFAVMVPQTLIGAGARPTLMEVMINLCLATYSIISSRVLLNIKQIMRETEVMPVASSASRVRSEYTNHTMEMQTLHFKSVCTTTERAASTSLEAESARAG</sequence>
<reference evidence="2 3" key="1">
    <citation type="submission" date="2024-05" db="EMBL/GenBank/DDBJ databases">
        <title>A draft genome resource for the thread blight pathogen Marasmius tenuissimus strain MS-2.</title>
        <authorList>
            <person name="Yulfo-Soto G.E."/>
            <person name="Baruah I.K."/>
            <person name="Amoako-Attah I."/>
            <person name="Bukari Y."/>
            <person name="Meinhardt L.W."/>
            <person name="Bailey B.A."/>
            <person name="Cohen S.P."/>
        </authorList>
    </citation>
    <scope>NUCLEOTIDE SEQUENCE [LARGE SCALE GENOMIC DNA]</scope>
    <source>
        <strain evidence="2 3">MS-2</strain>
    </source>
</reference>
<protein>
    <submittedName>
        <fullName evidence="2">Uncharacterized protein</fullName>
    </submittedName>
</protein>
<comment type="caution">
    <text evidence="2">The sequence shown here is derived from an EMBL/GenBank/DDBJ whole genome shotgun (WGS) entry which is preliminary data.</text>
</comment>
<organism evidence="2 3">
    <name type="scientific">Marasmius tenuissimus</name>
    <dbReference type="NCBI Taxonomy" id="585030"/>
    <lineage>
        <taxon>Eukaryota</taxon>
        <taxon>Fungi</taxon>
        <taxon>Dikarya</taxon>
        <taxon>Basidiomycota</taxon>
        <taxon>Agaricomycotina</taxon>
        <taxon>Agaricomycetes</taxon>
        <taxon>Agaricomycetidae</taxon>
        <taxon>Agaricales</taxon>
        <taxon>Marasmiineae</taxon>
        <taxon>Marasmiaceae</taxon>
        <taxon>Marasmius</taxon>
    </lineage>
</organism>
<feature type="transmembrane region" description="Helical" evidence="1">
    <location>
        <begin position="35"/>
        <end position="56"/>
    </location>
</feature>
<gene>
    <name evidence="2" type="ORF">AAF712_011970</name>
</gene>
<keyword evidence="1" id="KW-0812">Transmembrane</keyword>
<name>A0ABR2ZI10_9AGAR</name>
<evidence type="ECO:0000313" key="3">
    <source>
        <dbReference type="Proteomes" id="UP001437256"/>
    </source>
</evidence>
<accession>A0ABR2ZI10</accession>
<dbReference type="Proteomes" id="UP001437256">
    <property type="component" value="Unassembled WGS sequence"/>
</dbReference>
<proteinExistence type="predicted"/>
<feature type="non-terminal residue" evidence="2">
    <location>
        <position position="1"/>
    </location>
</feature>
<feature type="transmembrane region" description="Helical" evidence="1">
    <location>
        <begin position="62"/>
        <end position="80"/>
    </location>
</feature>